<proteinExistence type="predicted"/>
<dbReference type="RefSeq" id="WP_271167568.1">
    <property type="nucleotide sequence ID" value="NZ_BSFI01000004.1"/>
</dbReference>
<feature type="signal peptide" evidence="2">
    <location>
        <begin position="1"/>
        <end position="26"/>
    </location>
</feature>
<keyword evidence="2" id="KW-0732">Signal</keyword>
<name>A0A9W6J074_9HYPH</name>
<sequence>MNKLSNLILAGACSLGMAFSAIPAEAASGAPATIAGVPMDQIQTVDHRRGGGRGGHGGWGNHGGGRHHGGWGGDRHRGYYGRGYGGHHRSHTGRYVAAGVLGLAAGAAIAGSNRGHNCRYVRNGRAYYRPC</sequence>
<evidence type="ECO:0000256" key="1">
    <source>
        <dbReference type="SAM" id="MobiDB-lite"/>
    </source>
</evidence>
<evidence type="ECO:0000256" key="2">
    <source>
        <dbReference type="SAM" id="SignalP"/>
    </source>
</evidence>
<evidence type="ECO:0000313" key="4">
    <source>
        <dbReference type="Proteomes" id="UP001143372"/>
    </source>
</evidence>
<dbReference type="Proteomes" id="UP001143372">
    <property type="component" value="Unassembled WGS sequence"/>
</dbReference>
<dbReference type="AlphaFoldDB" id="A0A9W6J074"/>
<keyword evidence="4" id="KW-1185">Reference proteome</keyword>
<reference evidence="3" key="2">
    <citation type="submission" date="2023-01" db="EMBL/GenBank/DDBJ databases">
        <authorList>
            <person name="Sun Q."/>
            <person name="Evtushenko L."/>
        </authorList>
    </citation>
    <scope>NUCLEOTIDE SEQUENCE</scope>
    <source>
        <strain evidence="3">VKM B-2347</strain>
    </source>
</reference>
<evidence type="ECO:0008006" key="5">
    <source>
        <dbReference type="Google" id="ProtNLM"/>
    </source>
</evidence>
<protein>
    <recommendedName>
        <fullName evidence="5">BA14K family protein</fullName>
    </recommendedName>
</protein>
<feature type="compositionally biased region" description="Gly residues" evidence="1">
    <location>
        <begin position="52"/>
        <end position="63"/>
    </location>
</feature>
<organism evidence="3 4">
    <name type="scientific">Hansschlegelia plantiphila</name>
    <dbReference type="NCBI Taxonomy" id="374655"/>
    <lineage>
        <taxon>Bacteria</taxon>
        <taxon>Pseudomonadati</taxon>
        <taxon>Pseudomonadota</taxon>
        <taxon>Alphaproteobacteria</taxon>
        <taxon>Hyphomicrobiales</taxon>
        <taxon>Methylopilaceae</taxon>
        <taxon>Hansschlegelia</taxon>
    </lineage>
</organism>
<feature type="chain" id="PRO_5040801040" description="BA14K family protein" evidence="2">
    <location>
        <begin position="27"/>
        <end position="131"/>
    </location>
</feature>
<comment type="caution">
    <text evidence="3">The sequence shown here is derived from an EMBL/GenBank/DDBJ whole genome shotgun (WGS) entry which is preliminary data.</text>
</comment>
<dbReference type="EMBL" id="BSFI01000004">
    <property type="protein sequence ID" value="GLK67323.1"/>
    <property type="molecule type" value="Genomic_DNA"/>
</dbReference>
<gene>
    <name evidence="3" type="ORF">GCM10008179_09610</name>
</gene>
<reference evidence="3" key="1">
    <citation type="journal article" date="2014" name="Int. J. Syst. Evol. Microbiol.">
        <title>Complete genome sequence of Corynebacterium casei LMG S-19264T (=DSM 44701T), isolated from a smear-ripened cheese.</title>
        <authorList>
            <consortium name="US DOE Joint Genome Institute (JGI-PGF)"/>
            <person name="Walter F."/>
            <person name="Albersmeier A."/>
            <person name="Kalinowski J."/>
            <person name="Ruckert C."/>
        </authorList>
    </citation>
    <scope>NUCLEOTIDE SEQUENCE</scope>
    <source>
        <strain evidence="3">VKM B-2347</strain>
    </source>
</reference>
<evidence type="ECO:0000313" key="3">
    <source>
        <dbReference type="EMBL" id="GLK67323.1"/>
    </source>
</evidence>
<feature type="region of interest" description="Disordered" evidence="1">
    <location>
        <begin position="45"/>
        <end position="66"/>
    </location>
</feature>
<accession>A0A9W6J074</accession>